<evidence type="ECO:0000313" key="3">
    <source>
        <dbReference type="Proteomes" id="UP000094527"/>
    </source>
</evidence>
<comment type="caution">
    <text evidence="2">The sequence shown here is derived from an EMBL/GenBank/DDBJ whole genome shotgun (WGS) entry which is preliminary data.</text>
</comment>
<feature type="compositionally biased region" description="Polar residues" evidence="1">
    <location>
        <begin position="20"/>
        <end position="35"/>
    </location>
</feature>
<feature type="region of interest" description="Disordered" evidence="1">
    <location>
        <begin position="1"/>
        <end position="35"/>
    </location>
</feature>
<protein>
    <submittedName>
        <fullName evidence="2">Uncharacterized protein</fullName>
    </submittedName>
</protein>
<gene>
    <name evidence="2" type="ORF">Ocin01_13889</name>
</gene>
<sequence length="91" mass="10598">MPDFTKQNIPTEEEMEVEDSNNQGYHQDAVPSSSRSEALMRFLQPRKARKEDVQMIDVSADDLKSDPTEWLRNITDESAAPAREEKDWVEW</sequence>
<evidence type="ECO:0000313" key="2">
    <source>
        <dbReference type="EMBL" id="ODM92793.1"/>
    </source>
</evidence>
<keyword evidence="3" id="KW-1185">Reference proteome</keyword>
<name>A0A1D2MIJ1_ORCCI</name>
<dbReference type="Proteomes" id="UP000094527">
    <property type="component" value="Unassembled WGS sequence"/>
</dbReference>
<organism evidence="2 3">
    <name type="scientific">Orchesella cincta</name>
    <name type="common">Springtail</name>
    <name type="synonym">Podura cincta</name>
    <dbReference type="NCBI Taxonomy" id="48709"/>
    <lineage>
        <taxon>Eukaryota</taxon>
        <taxon>Metazoa</taxon>
        <taxon>Ecdysozoa</taxon>
        <taxon>Arthropoda</taxon>
        <taxon>Hexapoda</taxon>
        <taxon>Collembola</taxon>
        <taxon>Entomobryomorpha</taxon>
        <taxon>Entomobryoidea</taxon>
        <taxon>Orchesellidae</taxon>
        <taxon>Orchesellinae</taxon>
        <taxon>Orchesella</taxon>
    </lineage>
</organism>
<evidence type="ECO:0000256" key="1">
    <source>
        <dbReference type="SAM" id="MobiDB-lite"/>
    </source>
</evidence>
<dbReference type="EMBL" id="LJIJ01001149">
    <property type="protein sequence ID" value="ODM92793.1"/>
    <property type="molecule type" value="Genomic_DNA"/>
</dbReference>
<accession>A0A1D2MIJ1</accession>
<feature type="compositionally biased region" description="Polar residues" evidence="1">
    <location>
        <begin position="1"/>
        <end position="10"/>
    </location>
</feature>
<reference evidence="2 3" key="1">
    <citation type="journal article" date="2016" name="Genome Biol. Evol.">
        <title>Gene Family Evolution Reflects Adaptation to Soil Environmental Stressors in the Genome of the Collembolan Orchesella cincta.</title>
        <authorList>
            <person name="Faddeeva-Vakhrusheva A."/>
            <person name="Derks M.F."/>
            <person name="Anvar S.Y."/>
            <person name="Agamennone V."/>
            <person name="Suring W."/>
            <person name="Smit S."/>
            <person name="van Straalen N.M."/>
            <person name="Roelofs D."/>
        </authorList>
    </citation>
    <scope>NUCLEOTIDE SEQUENCE [LARGE SCALE GENOMIC DNA]</scope>
    <source>
        <tissue evidence="2">Mixed pool</tissue>
    </source>
</reference>
<proteinExistence type="predicted"/>
<dbReference type="AlphaFoldDB" id="A0A1D2MIJ1"/>